<keyword evidence="9 16" id="KW-0378">Hydrolase</keyword>
<dbReference type="InterPro" id="IPR036412">
    <property type="entry name" value="HAD-like_sf"/>
</dbReference>
<dbReference type="EC" id="3.1.3.-" evidence="16"/>
<feature type="binding site" evidence="19">
    <location>
        <position position="89"/>
    </location>
    <ligand>
        <name>Zn(2+)</name>
        <dbReference type="ChEBI" id="CHEBI:29105"/>
    </ligand>
</feature>
<keyword evidence="10 19" id="KW-0862">Zinc</keyword>
<comment type="subunit">
    <text evidence="6">Monomer.</text>
</comment>
<dbReference type="GO" id="GO:0034200">
    <property type="term" value="F:D-glycero-beta-D-manno-heptose 1,7-bisphosphate 7-phosphatase activity"/>
    <property type="evidence" value="ECO:0007669"/>
    <property type="project" value="UniProtKB-EC"/>
</dbReference>
<evidence type="ECO:0000256" key="13">
    <source>
        <dbReference type="ARBA" id="ARBA00057015"/>
    </source>
</evidence>
<keyword evidence="12 16" id="KW-0119">Carbohydrate metabolism</keyword>
<comment type="subcellular location">
    <subcellularLocation>
        <location evidence="4 16">Cytoplasm</location>
    </subcellularLocation>
</comment>
<feature type="active site" description="Proton donor" evidence="17">
    <location>
        <position position="9"/>
    </location>
</feature>
<protein>
    <recommendedName>
        <fullName evidence="16">D,D-heptose 1,7-bisphosphate phosphatase</fullName>
        <ecNumber evidence="16">3.1.3.-</ecNumber>
    </recommendedName>
</protein>
<dbReference type="GO" id="GO:0005975">
    <property type="term" value="P:carbohydrate metabolic process"/>
    <property type="evidence" value="ECO:0007669"/>
    <property type="project" value="InterPro"/>
</dbReference>
<accession>A0A1S1X4Q4</accession>
<evidence type="ECO:0000256" key="15">
    <source>
        <dbReference type="ARBA" id="ARBA00061616"/>
    </source>
</evidence>
<evidence type="ECO:0000256" key="4">
    <source>
        <dbReference type="ARBA" id="ARBA00004496"/>
    </source>
</evidence>
<dbReference type="RefSeq" id="WP_071113950.1">
    <property type="nucleotide sequence ID" value="NZ_MKCS01000001.1"/>
</dbReference>
<comment type="cofactor">
    <cofactor evidence="2 19">
        <name>Mg(2+)</name>
        <dbReference type="ChEBI" id="CHEBI:18420"/>
    </cofactor>
</comment>
<evidence type="ECO:0000256" key="14">
    <source>
        <dbReference type="ARBA" id="ARBA00060705"/>
    </source>
</evidence>
<feature type="binding site" evidence="19">
    <location>
        <position position="9"/>
    </location>
    <ligand>
        <name>Mg(2+)</name>
        <dbReference type="ChEBI" id="CHEBI:18420"/>
    </ligand>
</feature>
<dbReference type="InterPro" id="IPR013954">
    <property type="entry name" value="PNK3P"/>
</dbReference>
<feature type="site" description="Stabilizes the phosphoryl group" evidence="18">
    <location>
        <position position="50"/>
    </location>
</feature>
<evidence type="ECO:0000256" key="7">
    <source>
        <dbReference type="ARBA" id="ARBA00022490"/>
    </source>
</evidence>
<evidence type="ECO:0000256" key="16">
    <source>
        <dbReference type="PIRNR" id="PIRNR004682"/>
    </source>
</evidence>
<evidence type="ECO:0000256" key="12">
    <source>
        <dbReference type="ARBA" id="ARBA00023277"/>
    </source>
</evidence>
<feature type="binding site" evidence="19">
    <location>
        <position position="97"/>
    </location>
    <ligand>
        <name>Zn(2+)</name>
        <dbReference type="ChEBI" id="CHEBI:29105"/>
    </ligand>
</feature>
<feature type="site" description="Stabilizes the phosphoryl group" evidence="18">
    <location>
        <position position="101"/>
    </location>
</feature>
<evidence type="ECO:0000256" key="17">
    <source>
        <dbReference type="PIRSR" id="PIRSR004682-1"/>
    </source>
</evidence>
<keyword evidence="8 19" id="KW-0479">Metal-binding</keyword>
<dbReference type="AlphaFoldDB" id="A0A1S1X4Q4"/>
<dbReference type="FunFam" id="3.40.50.1000:FF:000168">
    <property type="entry name" value="D,D-heptose 1,7-bisphosphate phosphatase"/>
    <property type="match status" value="1"/>
</dbReference>
<evidence type="ECO:0000256" key="19">
    <source>
        <dbReference type="PIRSR" id="PIRSR004682-4"/>
    </source>
</evidence>
<evidence type="ECO:0000256" key="8">
    <source>
        <dbReference type="ARBA" id="ARBA00022723"/>
    </source>
</evidence>
<name>A0A1S1X4Q4_9NEIS</name>
<dbReference type="InterPro" id="IPR006549">
    <property type="entry name" value="HAD-SF_hydro_IIIA"/>
</dbReference>
<dbReference type="InterPro" id="IPR023214">
    <property type="entry name" value="HAD_sf"/>
</dbReference>
<evidence type="ECO:0000256" key="11">
    <source>
        <dbReference type="ARBA" id="ARBA00022842"/>
    </source>
</evidence>
<feature type="binding site" evidence="19">
    <location>
        <position position="126"/>
    </location>
    <ligand>
        <name>Mg(2+)</name>
        <dbReference type="ChEBI" id="CHEBI:18420"/>
    </ligand>
</feature>
<dbReference type="NCBIfam" id="TIGR01662">
    <property type="entry name" value="HAD-SF-IIIA"/>
    <property type="match status" value="1"/>
</dbReference>
<feature type="binding site" evidence="19">
    <location>
        <position position="7"/>
    </location>
    <ligand>
        <name>Mg(2+)</name>
        <dbReference type="ChEBI" id="CHEBI:18420"/>
    </ligand>
</feature>
<comment type="pathway">
    <text evidence="5">Nucleotide-sugar biosynthesis; ADP-L-glycero-beta-D-manno-heptose biosynthesis; ADP-L-glycero-beta-D-manno-heptose from D-glycero-beta-D-manno-heptose 7-phosphate: step 2/4.</text>
</comment>
<feature type="active site" description="Nucleophile" evidence="17">
    <location>
        <position position="7"/>
    </location>
</feature>
<evidence type="ECO:0000256" key="2">
    <source>
        <dbReference type="ARBA" id="ARBA00001946"/>
    </source>
</evidence>
<evidence type="ECO:0000256" key="1">
    <source>
        <dbReference type="ARBA" id="ARBA00001226"/>
    </source>
</evidence>
<comment type="pathway">
    <text evidence="14">Bacterial outer membrane biogenesis; LOS core biosynthesis.</text>
</comment>
<dbReference type="STRING" id="1903179.BI347_13880"/>
<evidence type="ECO:0000313" key="22">
    <source>
        <dbReference type="Proteomes" id="UP000180088"/>
    </source>
</evidence>
<dbReference type="GO" id="GO:0005737">
    <property type="term" value="C:cytoplasm"/>
    <property type="evidence" value="ECO:0007669"/>
    <property type="project" value="UniProtKB-SubCell"/>
</dbReference>
<evidence type="ECO:0000256" key="9">
    <source>
        <dbReference type="ARBA" id="ARBA00022801"/>
    </source>
</evidence>
<dbReference type="EMBL" id="MKCS01000001">
    <property type="protein sequence ID" value="OHX14471.1"/>
    <property type="molecule type" value="Genomic_DNA"/>
</dbReference>
<dbReference type="NCBIfam" id="TIGR01656">
    <property type="entry name" value="Histidinol-ppas"/>
    <property type="match status" value="1"/>
</dbReference>
<feature type="binding site" evidence="19">
    <location>
        <position position="99"/>
    </location>
    <ligand>
        <name>Zn(2+)</name>
        <dbReference type="ChEBI" id="CHEBI:29105"/>
    </ligand>
</feature>
<dbReference type="PANTHER" id="PTHR42891:SF1">
    <property type="entry name" value="D-GLYCERO-BETA-D-MANNO-HEPTOSE-1,7-BISPHOSPHATE 7-PHOSPHATASE"/>
    <property type="match status" value="1"/>
</dbReference>
<comment type="similarity">
    <text evidence="15 16">Belongs to the gmhB family.</text>
</comment>
<dbReference type="Gene3D" id="3.40.50.1000">
    <property type="entry name" value="HAD superfamily/HAD-like"/>
    <property type="match status" value="1"/>
</dbReference>
<dbReference type="EMBL" id="MKCT01000049">
    <property type="protein sequence ID" value="OHX19075.1"/>
    <property type="molecule type" value="Genomic_DNA"/>
</dbReference>
<reference evidence="22 23" key="1">
    <citation type="submission" date="2016-09" db="EMBL/GenBank/DDBJ databases">
        <title>Chromobacterium muskegensis sp. nov., an insecticidal bacterium isolated from Sphagnum bogs.</title>
        <authorList>
            <person name="Sparks M.E."/>
            <person name="Blackburn M.B."/>
            <person name="Gundersen-Rindal D.E."/>
            <person name="Mitchell A."/>
            <person name="Farrar R."/>
            <person name="Kuhar D."/>
        </authorList>
    </citation>
    <scope>NUCLEOTIDE SEQUENCE [LARGE SCALE GENOMIC DNA]</scope>
    <source>
        <strain evidence="21 23">14B-1</strain>
        <strain evidence="20 22">37-2</strain>
    </source>
</reference>
<dbReference type="Proteomes" id="UP000180088">
    <property type="component" value="Unassembled WGS sequence"/>
</dbReference>
<comment type="cofactor">
    <cofactor evidence="3 19">
        <name>Zn(2+)</name>
        <dbReference type="ChEBI" id="CHEBI:29105"/>
    </cofactor>
</comment>
<keyword evidence="7 16" id="KW-0963">Cytoplasm</keyword>
<gene>
    <name evidence="21" type="ORF">BI344_19570</name>
    <name evidence="20" type="ORF">BI347_13880</name>
</gene>
<dbReference type="InterPro" id="IPR006543">
    <property type="entry name" value="Histidinol-phos"/>
</dbReference>
<evidence type="ECO:0000256" key="18">
    <source>
        <dbReference type="PIRSR" id="PIRSR004682-3"/>
    </source>
</evidence>
<dbReference type="Pfam" id="PF08645">
    <property type="entry name" value="PNK3P"/>
    <property type="match status" value="1"/>
</dbReference>
<evidence type="ECO:0000256" key="10">
    <source>
        <dbReference type="ARBA" id="ARBA00022833"/>
    </source>
</evidence>
<dbReference type="NCBIfam" id="NF006506">
    <property type="entry name" value="PRK08942.1"/>
    <property type="match status" value="1"/>
</dbReference>
<dbReference type="Proteomes" id="UP000180280">
    <property type="component" value="Unassembled WGS sequence"/>
</dbReference>
<dbReference type="PANTHER" id="PTHR42891">
    <property type="entry name" value="D-GLYCERO-BETA-D-MANNO-HEPTOSE-1,7-BISPHOSPHATE 7-PHOSPHATASE"/>
    <property type="match status" value="1"/>
</dbReference>
<comment type="caution">
    <text evidence="20">The sequence shown here is derived from an EMBL/GenBank/DDBJ whole genome shotgun (WGS) entry which is preliminary data.</text>
</comment>
<feature type="binding site" evidence="19">
    <location>
        <position position="91"/>
    </location>
    <ligand>
        <name>Zn(2+)</name>
        <dbReference type="ChEBI" id="CHEBI:29105"/>
    </ligand>
</feature>
<keyword evidence="23" id="KW-1185">Reference proteome</keyword>
<comment type="function">
    <text evidence="13">Converts the D-glycero-beta-D-manno-heptose 1,7-bisphosphate intermediate into D-glycero-beta-D-manno-heptose 1-phosphate by removing the phosphate group at the C-7 position.</text>
</comment>
<dbReference type="CDD" id="cd07503">
    <property type="entry name" value="HAD_HisB-N"/>
    <property type="match status" value="1"/>
</dbReference>
<dbReference type="InterPro" id="IPR004446">
    <property type="entry name" value="Heptose_bisP_phosphatase"/>
</dbReference>
<evidence type="ECO:0000313" key="20">
    <source>
        <dbReference type="EMBL" id="OHX14471.1"/>
    </source>
</evidence>
<keyword evidence="11 19" id="KW-0460">Magnesium</keyword>
<proteinExistence type="inferred from homology"/>
<dbReference type="GO" id="GO:0046872">
    <property type="term" value="F:metal ion binding"/>
    <property type="evidence" value="ECO:0007669"/>
    <property type="project" value="UniProtKB-KW"/>
</dbReference>
<evidence type="ECO:0000313" key="21">
    <source>
        <dbReference type="EMBL" id="OHX19075.1"/>
    </source>
</evidence>
<evidence type="ECO:0000256" key="6">
    <source>
        <dbReference type="ARBA" id="ARBA00011245"/>
    </source>
</evidence>
<organism evidence="20 22">
    <name type="scientific">Chromobacterium sphagni</name>
    <dbReference type="NCBI Taxonomy" id="1903179"/>
    <lineage>
        <taxon>Bacteria</taxon>
        <taxon>Pseudomonadati</taxon>
        <taxon>Pseudomonadota</taxon>
        <taxon>Betaproteobacteria</taxon>
        <taxon>Neisseriales</taxon>
        <taxon>Chromobacteriaceae</taxon>
        <taxon>Chromobacterium</taxon>
    </lineage>
</organism>
<dbReference type="OrthoDB" id="9781367at2"/>
<comment type="catalytic activity">
    <reaction evidence="1">
        <text>D-glycero-beta-D-manno-heptose 1,7-bisphosphate + H2O = D-glycero-beta-D-manno-heptose 1-phosphate + phosphate</text>
        <dbReference type="Rhea" id="RHEA:28518"/>
        <dbReference type="ChEBI" id="CHEBI:15377"/>
        <dbReference type="ChEBI" id="CHEBI:43474"/>
        <dbReference type="ChEBI" id="CHEBI:60208"/>
        <dbReference type="ChEBI" id="CHEBI:61593"/>
        <dbReference type="EC" id="3.1.3.82"/>
    </reaction>
</comment>
<feature type="site" description="Contributes to substrate recognition" evidence="18">
    <location>
        <position position="100"/>
    </location>
</feature>
<sequence>MKLVILDRDGVINQDRDDFVKNSVEWVPIEHSLEAIANLTQSGWRVVVATNQSGIARGLFDVHALNAMHEKMHRLVNQAGGRIDAVVFCPHAADHGCECRKPLPGMVLEIAERFNVKLEGLPLIGDSLRDLEAIAAVGGQPMLVKTGKGVKTLAAGNLPESTLVFNDLYDAAEHLINHH</sequence>
<evidence type="ECO:0000256" key="3">
    <source>
        <dbReference type="ARBA" id="ARBA00001947"/>
    </source>
</evidence>
<evidence type="ECO:0000313" key="23">
    <source>
        <dbReference type="Proteomes" id="UP000180280"/>
    </source>
</evidence>
<evidence type="ECO:0000256" key="5">
    <source>
        <dbReference type="ARBA" id="ARBA00004708"/>
    </source>
</evidence>
<dbReference type="PIRSF" id="PIRSF004682">
    <property type="entry name" value="GmhB"/>
    <property type="match status" value="1"/>
</dbReference>
<dbReference type="SUPFAM" id="SSF56784">
    <property type="entry name" value="HAD-like"/>
    <property type="match status" value="1"/>
</dbReference>